<feature type="domain" description="Methyl-accepting transducer" evidence="13">
    <location>
        <begin position="366"/>
        <end position="602"/>
    </location>
</feature>
<dbReference type="PROSITE" id="PS50885">
    <property type="entry name" value="HAMP"/>
    <property type="match status" value="1"/>
</dbReference>
<dbReference type="InterPro" id="IPR003660">
    <property type="entry name" value="HAMP_dom"/>
</dbReference>
<name>A0AAE5VRV8_PSESY</name>
<dbReference type="FunFam" id="1.10.287.950:FF:000001">
    <property type="entry name" value="Methyl-accepting chemotaxis sensory transducer"/>
    <property type="match status" value="1"/>
</dbReference>
<keyword evidence="11" id="KW-0175">Coiled coil</keyword>
<dbReference type="AlphaFoldDB" id="A0AAE5VRV8"/>
<dbReference type="SUPFAM" id="SSF58104">
    <property type="entry name" value="Methyl-accepting chemotaxis protein (MCP) signaling domain"/>
    <property type="match status" value="1"/>
</dbReference>
<dbReference type="GO" id="GO:0006935">
    <property type="term" value="P:chemotaxis"/>
    <property type="evidence" value="ECO:0007669"/>
    <property type="project" value="UniProtKB-KW"/>
</dbReference>
<keyword evidence="2" id="KW-1003">Cell membrane</keyword>
<evidence type="ECO:0000313" key="17">
    <source>
        <dbReference type="Proteomes" id="UP000237295"/>
    </source>
</evidence>
<evidence type="ECO:0000256" key="11">
    <source>
        <dbReference type="SAM" id="Coils"/>
    </source>
</evidence>
<dbReference type="SMART" id="SM00283">
    <property type="entry name" value="MA"/>
    <property type="match status" value="1"/>
</dbReference>
<sequence>MSRGLTKSLANASVSLKLAIGFGLVLLMTLMISATGWFSNQALIDRGDRVTAIAEVNELTLQLRINRMSYEVLYNAETAAKVRSTLDELDAALQTARNLLRSPENLQLLDAQIQATRDYRQSFEDMSKAIETREASRSQMGENADKAVDQANRIEAELLKEDNILAFNGIVGVSKLIQQARFQVRGYTYSGRPDFEKDANKAIDDAVTGINTLAGDISSNYSPMLQQAIAGLNGYRAAVGKYRDAQAASKAALDKMTTLGVSMLATSNDLITRQNKSRDADSAKSVQMILAATALAMVLGILAAWVITRQITTPLQETLEVVERVASGDLSRNLKVDRKDELGKLQATIQRMTVSLRELVGGIRDGVTQIASAAEELSAVTEQTSAGVNSQKVETDQVATAMHEMTATVQEVARNAEEASEAAVTADRQARDGERVVNEAIAQIERLASAVGNSSEAMGALKQESDKIGSVLDVIKSVAEQTNLLALNAAIEAARAGEAGRGFAVVADEVRSLAQRTQKSTEEIEALIARLQSGTQQATTVMDSSRELSTSSVELTRRAGGSLESITKTVSAIQAMNQQIAAAAEEQSVTAEEINRSIINVRDVSEQTSAASEETAASSVELARLGNHLQVLVSRFTV</sequence>
<evidence type="ECO:0000256" key="6">
    <source>
        <dbReference type="ARBA" id="ARBA00022989"/>
    </source>
</evidence>
<dbReference type="Pfam" id="PF16591">
    <property type="entry name" value="HBM"/>
    <property type="match status" value="1"/>
</dbReference>
<evidence type="ECO:0000256" key="1">
    <source>
        <dbReference type="ARBA" id="ARBA00004651"/>
    </source>
</evidence>
<reference evidence="16 17" key="1">
    <citation type="submission" date="2017-03" db="EMBL/GenBank/DDBJ databases">
        <authorList>
            <person name="Hulin M.T."/>
        </authorList>
    </citation>
    <scope>NUCLEOTIDE SEQUENCE [LARGE SCALE GENOMIC DNA]</scope>
    <source>
        <strain evidence="16 17">5264</strain>
    </source>
</reference>
<feature type="transmembrane region" description="Helical" evidence="12">
    <location>
        <begin position="20"/>
        <end position="39"/>
    </location>
</feature>
<dbReference type="Gene3D" id="1.20.1440.210">
    <property type="match status" value="2"/>
</dbReference>
<accession>A0AAE5VRV8</accession>
<evidence type="ECO:0000256" key="4">
    <source>
        <dbReference type="ARBA" id="ARBA00022500"/>
    </source>
</evidence>
<evidence type="ECO:0000313" key="16">
    <source>
        <dbReference type="EMBL" id="POQ00615.1"/>
    </source>
</evidence>
<dbReference type="CDD" id="cd06225">
    <property type="entry name" value="HAMP"/>
    <property type="match status" value="1"/>
</dbReference>
<keyword evidence="8 10" id="KW-0807">Transducer</keyword>
<keyword evidence="6 12" id="KW-1133">Transmembrane helix</keyword>
<feature type="coiled-coil region" evidence="11">
    <location>
        <begin position="402"/>
        <end position="429"/>
    </location>
</feature>
<organism evidence="16 17">
    <name type="scientific">Pseudomonas syringae pv. syringae</name>
    <dbReference type="NCBI Taxonomy" id="321"/>
    <lineage>
        <taxon>Bacteria</taxon>
        <taxon>Pseudomonadati</taxon>
        <taxon>Pseudomonadota</taxon>
        <taxon>Gammaproteobacteria</taxon>
        <taxon>Pseudomonadales</taxon>
        <taxon>Pseudomonadaceae</taxon>
        <taxon>Pseudomonas</taxon>
        <taxon>Pseudomonas syringae</taxon>
    </lineage>
</organism>
<keyword evidence="3" id="KW-0488">Methylation</keyword>
<keyword evidence="5 12" id="KW-0812">Transmembrane</keyword>
<dbReference type="InterPro" id="IPR032255">
    <property type="entry name" value="HBM"/>
</dbReference>
<dbReference type="InterPro" id="IPR004089">
    <property type="entry name" value="MCPsignal_dom"/>
</dbReference>
<feature type="transmembrane region" description="Helical" evidence="12">
    <location>
        <begin position="286"/>
        <end position="307"/>
    </location>
</feature>
<evidence type="ECO:0000256" key="5">
    <source>
        <dbReference type="ARBA" id="ARBA00022692"/>
    </source>
</evidence>
<keyword evidence="7 12" id="KW-0472">Membrane</keyword>
<evidence type="ECO:0000256" key="3">
    <source>
        <dbReference type="ARBA" id="ARBA00022481"/>
    </source>
</evidence>
<dbReference type="PROSITE" id="PS50111">
    <property type="entry name" value="CHEMOTAXIS_TRANSDUC_2"/>
    <property type="match status" value="1"/>
</dbReference>
<dbReference type="PANTHER" id="PTHR32089">
    <property type="entry name" value="METHYL-ACCEPTING CHEMOTAXIS PROTEIN MCPB"/>
    <property type="match status" value="1"/>
</dbReference>
<dbReference type="SMART" id="SM01358">
    <property type="entry name" value="HBM"/>
    <property type="match status" value="1"/>
</dbReference>
<evidence type="ECO:0000256" key="12">
    <source>
        <dbReference type="SAM" id="Phobius"/>
    </source>
</evidence>
<proteinExistence type="inferred from homology"/>
<keyword evidence="4" id="KW-0145">Chemotaxis</keyword>
<comment type="caution">
    <text evidence="16">The sequence shown here is derived from an EMBL/GenBank/DDBJ whole genome shotgun (WGS) entry which is preliminary data.</text>
</comment>
<protein>
    <submittedName>
        <fullName evidence="16">Methyl-accepting chemotaxis protein</fullName>
    </submittedName>
</protein>
<dbReference type="PROSITE" id="PS51753">
    <property type="entry name" value="HBM"/>
    <property type="match status" value="1"/>
</dbReference>
<gene>
    <name evidence="16" type="ORF">CXB42_26055</name>
</gene>
<evidence type="ECO:0000256" key="10">
    <source>
        <dbReference type="PROSITE-ProRule" id="PRU00284"/>
    </source>
</evidence>
<dbReference type="CDD" id="cd11386">
    <property type="entry name" value="MCP_signal"/>
    <property type="match status" value="1"/>
</dbReference>
<dbReference type="GO" id="GO:0007165">
    <property type="term" value="P:signal transduction"/>
    <property type="evidence" value="ECO:0007669"/>
    <property type="project" value="UniProtKB-KW"/>
</dbReference>
<dbReference type="Pfam" id="PF00015">
    <property type="entry name" value="MCPsignal"/>
    <property type="match status" value="1"/>
</dbReference>
<dbReference type="Proteomes" id="UP000237295">
    <property type="component" value="Unassembled WGS sequence"/>
</dbReference>
<evidence type="ECO:0000256" key="9">
    <source>
        <dbReference type="ARBA" id="ARBA00029447"/>
    </source>
</evidence>
<evidence type="ECO:0000259" key="13">
    <source>
        <dbReference type="PROSITE" id="PS50111"/>
    </source>
</evidence>
<comment type="similarity">
    <text evidence="9">Belongs to the methyl-accepting chemotaxis (MCP) protein family.</text>
</comment>
<evidence type="ECO:0000256" key="8">
    <source>
        <dbReference type="ARBA" id="ARBA00023224"/>
    </source>
</evidence>
<evidence type="ECO:0000259" key="15">
    <source>
        <dbReference type="PROSITE" id="PS51753"/>
    </source>
</evidence>
<dbReference type="GO" id="GO:0005886">
    <property type="term" value="C:plasma membrane"/>
    <property type="evidence" value="ECO:0007669"/>
    <property type="project" value="UniProtKB-SubCell"/>
</dbReference>
<feature type="domain" description="HAMP" evidence="14">
    <location>
        <begin position="309"/>
        <end position="361"/>
    </location>
</feature>
<comment type="subcellular location">
    <subcellularLocation>
        <location evidence="1">Cell membrane</location>
        <topology evidence="1">Multi-pass membrane protein</topology>
    </subcellularLocation>
</comment>
<dbReference type="Pfam" id="PF00672">
    <property type="entry name" value="HAMP"/>
    <property type="match status" value="1"/>
</dbReference>
<evidence type="ECO:0000256" key="7">
    <source>
        <dbReference type="ARBA" id="ARBA00023136"/>
    </source>
</evidence>
<dbReference type="PANTHER" id="PTHR32089:SF120">
    <property type="entry name" value="METHYL-ACCEPTING CHEMOTAXIS PROTEIN TLPQ"/>
    <property type="match status" value="1"/>
</dbReference>
<dbReference type="SMART" id="SM00304">
    <property type="entry name" value="HAMP"/>
    <property type="match status" value="2"/>
</dbReference>
<evidence type="ECO:0000259" key="14">
    <source>
        <dbReference type="PROSITE" id="PS50885"/>
    </source>
</evidence>
<dbReference type="EMBL" id="NBAQ01000024">
    <property type="protein sequence ID" value="POQ00615.1"/>
    <property type="molecule type" value="Genomic_DNA"/>
</dbReference>
<feature type="domain" description="HBM" evidence="15">
    <location>
        <begin position="45"/>
        <end position="282"/>
    </location>
</feature>
<dbReference type="Gene3D" id="1.10.287.950">
    <property type="entry name" value="Methyl-accepting chemotaxis protein"/>
    <property type="match status" value="1"/>
</dbReference>
<evidence type="ECO:0000256" key="2">
    <source>
        <dbReference type="ARBA" id="ARBA00022475"/>
    </source>
</evidence>